<dbReference type="Proteomes" id="UP000732619">
    <property type="component" value="Unassembled WGS sequence"/>
</dbReference>
<keyword evidence="3" id="KW-0862">Zinc</keyword>
<dbReference type="Pfam" id="PF05253">
    <property type="entry name" value="zf-U11-48K"/>
    <property type="match status" value="1"/>
</dbReference>
<evidence type="ECO:0000256" key="3">
    <source>
        <dbReference type="ARBA" id="ARBA00022833"/>
    </source>
</evidence>
<gene>
    <name evidence="5" type="ORF">E7Z75_06265</name>
</gene>
<keyword evidence="2" id="KW-0863">Zinc-finger</keyword>
<evidence type="ECO:0000256" key="1">
    <source>
        <dbReference type="ARBA" id="ARBA00022723"/>
    </source>
</evidence>
<dbReference type="InterPro" id="IPR022776">
    <property type="entry name" value="TRM13/UPF0224_CHHC_Znf_dom"/>
</dbReference>
<name>A0A8T3VPS4_METOL</name>
<dbReference type="GO" id="GO:0008270">
    <property type="term" value="F:zinc ion binding"/>
    <property type="evidence" value="ECO:0007669"/>
    <property type="project" value="UniProtKB-KW"/>
</dbReference>
<proteinExistence type="predicted"/>
<accession>A0A8T3VPS4</accession>
<evidence type="ECO:0000256" key="2">
    <source>
        <dbReference type="ARBA" id="ARBA00022771"/>
    </source>
</evidence>
<evidence type="ECO:0000259" key="4">
    <source>
        <dbReference type="Pfam" id="PF05253"/>
    </source>
</evidence>
<reference evidence="5" key="1">
    <citation type="submission" date="2019-04" db="EMBL/GenBank/DDBJ databases">
        <title>Evolution of Biomass-Degrading Anaerobic Consortia Revealed by Metagenomics.</title>
        <authorList>
            <person name="Peng X."/>
        </authorList>
    </citation>
    <scope>NUCLEOTIDE SEQUENCE</scope>
    <source>
        <strain evidence="5">SIG14</strain>
    </source>
</reference>
<feature type="domain" description="CHHC U11-48K-type" evidence="4">
    <location>
        <begin position="7"/>
        <end position="25"/>
    </location>
</feature>
<protein>
    <recommendedName>
        <fullName evidence="4">CHHC U11-48K-type domain-containing protein</fullName>
    </recommendedName>
</protein>
<dbReference type="AlphaFoldDB" id="A0A8T3VPS4"/>
<organism evidence="5 6">
    <name type="scientific">Methanobrevibacter olleyae</name>
    <dbReference type="NCBI Taxonomy" id="294671"/>
    <lineage>
        <taxon>Archaea</taxon>
        <taxon>Methanobacteriati</taxon>
        <taxon>Methanobacteriota</taxon>
        <taxon>Methanomada group</taxon>
        <taxon>Methanobacteria</taxon>
        <taxon>Methanobacteriales</taxon>
        <taxon>Methanobacteriaceae</taxon>
        <taxon>Methanobrevibacter</taxon>
    </lineage>
</organism>
<dbReference type="EMBL" id="SUTG01000027">
    <property type="protein sequence ID" value="MBE6512727.1"/>
    <property type="molecule type" value="Genomic_DNA"/>
</dbReference>
<sequence>MTVSLGPLNSCHRIPLDKLPIHLTKFLQKRHLLRKPLPCSIHLNQSVHLPRELQ</sequence>
<keyword evidence="1" id="KW-0479">Metal-binding</keyword>
<evidence type="ECO:0000313" key="6">
    <source>
        <dbReference type="Proteomes" id="UP000732619"/>
    </source>
</evidence>
<evidence type="ECO:0000313" key="5">
    <source>
        <dbReference type="EMBL" id="MBE6512727.1"/>
    </source>
</evidence>
<comment type="caution">
    <text evidence="5">The sequence shown here is derived from an EMBL/GenBank/DDBJ whole genome shotgun (WGS) entry which is preliminary data.</text>
</comment>